<reference evidence="1 2" key="1">
    <citation type="submission" date="2018-03" db="EMBL/GenBank/DDBJ databases">
        <authorList>
            <person name="Gulvik C.A."/>
        </authorList>
    </citation>
    <scope>NUCLEOTIDE SEQUENCE [LARGE SCALE GENOMIC DNA]</scope>
    <source>
        <strain evidence="1 2">JCM 31581</strain>
    </source>
</reference>
<keyword evidence="2" id="KW-1185">Reference proteome</keyword>
<comment type="caution">
    <text evidence="1">The sequence shown here is derived from an EMBL/GenBank/DDBJ whole genome shotgun (WGS) entry which is preliminary data.</text>
</comment>
<dbReference type="AlphaFoldDB" id="A0A3S0GCJ9"/>
<dbReference type="RefSeq" id="WP_125943819.1">
    <property type="nucleotide sequence ID" value="NZ_PXZH01000006.1"/>
</dbReference>
<protein>
    <submittedName>
        <fullName evidence="1">Uncharacterized protein</fullName>
    </submittedName>
</protein>
<dbReference type="Proteomes" id="UP000277864">
    <property type="component" value="Unassembled WGS sequence"/>
</dbReference>
<dbReference type="OrthoDB" id="2329550at2"/>
<gene>
    <name evidence="1" type="ORF">C7P63_08980</name>
</gene>
<sequence>MLEHNTLKDVLKDLYDLSEGSNFMTDGKPSTIEDIQDLYHERIINVIDLLGYESIYLDEK</sequence>
<proteinExistence type="predicted"/>
<dbReference type="EMBL" id="PXZH01000006">
    <property type="protein sequence ID" value="RST88725.1"/>
    <property type="molecule type" value="Genomic_DNA"/>
</dbReference>
<evidence type="ECO:0000313" key="2">
    <source>
        <dbReference type="Proteomes" id="UP000277864"/>
    </source>
</evidence>
<accession>A0A3S0GCJ9</accession>
<name>A0A3S0GCJ9_9ENTE</name>
<evidence type="ECO:0000313" key="1">
    <source>
        <dbReference type="EMBL" id="RST88725.1"/>
    </source>
</evidence>
<organism evidence="1 2">
    <name type="scientific">Vagococcus humatus</name>
    <dbReference type="NCBI Taxonomy" id="1889241"/>
    <lineage>
        <taxon>Bacteria</taxon>
        <taxon>Bacillati</taxon>
        <taxon>Bacillota</taxon>
        <taxon>Bacilli</taxon>
        <taxon>Lactobacillales</taxon>
        <taxon>Enterococcaceae</taxon>
        <taxon>Vagococcus</taxon>
    </lineage>
</organism>